<dbReference type="InterPro" id="IPR008969">
    <property type="entry name" value="CarboxyPept-like_regulatory"/>
</dbReference>
<dbReference type="EMBL" id="JBHTHM010001112">
    <property type="protein sequence ID" value="MFD0786023.1"/>
    <property type="molecule type" value="Genomic_DNA"/>
</dbReference>
<name>A0ABW3A538_9ACTN</name>
<keyword evidence="2" id="KW-1185">Reference proteome</keyword>
<dbReference type="Gene3D" id="2.60.40.1120">
    <property type="entry name" value="Carboxypeptidase-like, regulatory domain"/>
    <property type="match status" value="3"/>
</dbReference>
<accession>A0ABW3A538</accession>
<dbReference type="SUPFAM" id="SSF49464">
    <property type="entry name" value="Carboxypeptidase regulatory domain-like"/>
    <property type="match status" value="3"/>
</dbReference>
<dbReference type="Gene3D" id="2.60.120.200">
    <property type="match status" value="1"/>
</dbReference>
<dbReference type="Proteomes" id="UP001597053">
    <property type="component" value="Unassembled WGS sequence"/>
</dbReference>
<gene>
    <name evidence="1" type="ORF">ACFQZ8_19145</name>
</gene>
<protein>
    <submittedName>
        <fullName evidence="1">Carboxypeptidase regulatory-like domain-containing protein</fullName>
    </submittedName>
</protein>
<comment type="caution">
    <text evidence="1">The sequence shown here is derived from an EMBL/GenBank/DDBJ whole genome shotgun (WGS) entry which is preliminary data.</text>
</comment>
<dbReference type="Pfam" id="PF13620">
    <property type="entry name" value="CarboxypepD_reg"/>
    <property type="match status" value="1"/>
</dbReference>
<proteinExistence type="predicted"/>
<sequence>MALTGPADRQLSTGADGKFSSLLPVGDYQVVITAFGYAQKTATATITPNGTTTLNVALDAVPSVNISGTVTDGSGHGWPLYAKVTVVGPSGLSDYTTPSNGRYSLTVPAGATYSLNIESVYPGYETVTKEVVVASRNVVTNVAVPANADACETAPGYEYGSDGEFQTFSGGTTPDGWEVVDHLGNGQVWKFTDDSNRGNLTGGGGGFANVDSDRYGSSGQQDTSLVSPVVDLSDVSAPVIRFNQDFNWLGPETADVDLSLDGGQTWANVLSQKNDAAGPRVTEVAIPQAAGQSQVRVRFHYYDAAWEWWWQVDNVLIGSEVNCVPTDGAMVFGHVRDKNTGGYVNGATVTSVDKPAEKVTTVATPDDTGLEDGFYWMFSSLTGTHKFTATAGNYVSQSKNVDVQADWATGTNFQLKAGQLSVTPGTLTGNAKIPSGKASKTFTVTNTGGAPVDVAFGERDAGFELERADGSRVSRQQILGAEG</sequence>
<feature type="non-terminal residue" evidence="1">
    <location>
        <position position="483"/>
    </location>
</feature>
<reference evidence="2" key="1">
    <citation type="journal article" date="2019" name="Int. J. Syst. Evol. Microbiol.">
        <title>The Global Catalogue of Microorganisms (GCM) 10K type strain sequencing project: providing services to taxonomists for standard genome sequencing and annotation.</title>
        <authorList>
            <consortium name="The Broad Institute Genomics Platform"/>
            <consortium name="The Broad Institute Genome Sequencing Center for Infectious Disease"/>
            <person name="Wu L."/>
            <person name="Ma J."/>
        </authorList>
    </citation>
    <scope>NUCLEOTIDE SEQUENCE [LARGE SCALE GENOMIC DNA]</scope>
    <source>
        <strain evidence="2">JCM 32148</strain>
    </source>
</reference>
<evidence type="ECO:0000313" key="2">
    <source>
        <dbReference type="Proteomes" id="UP001597053"/>
    </source>
</evidence>
<evidence type="ECO:0000313" key="1">
    <source>
        <dbReference type="EMBL" id="MFD0786023.1"/>
    </source>
</evidence>
<organism evidence="1 2">
    <name type="scientific">Micromonospora azadirachtae</name>
    <dbReference type="NCBI Taxonomy" id="1970735"/>
    <lineage>
        <taxon>Bacteria</taxon>
        <taxon>Bacillati</taxon>
        <taxon>Actinomycetota</taxon>
        <taxon>Actinomycetes</taxon>
        <taxon>Micromonosporales</taxon>
        <taxon>Micromonosporaceae</taxon>
        <taxon>Micromonospora</taxon>
    </lineage>
</organism>